<dbReference type="AlphaFoldDB" id="A0A2H0BEM0"/>
<name>A0A2H0BEM0_UNCKA</name>
<dbReference type="Gene3D" id="3.40.50.150">
    <property type="entry name" value="Vaccinia Virus protein VP39"/>
    <property type="match status" value="1"/>
</dbReference>
<proteinExistence type="predicted"/>
<evidence type="ECO:0000313" key="1">
    <source>
        <dbReference type="EMBL" id="PIP56071.1"/>
    </source>
</evidence>
<dbReference type="EMBL" id="PCSU01000091">
    <property type="protein sequence ID" value="PIP56071.1"/>
    <property type="molecule type" value="Genomic_DNA"/>
</dbReference>
<gene>
    <name evidence="1" type="ORF">COX05_05085</name>
</gene>
<dbReference type="SUPFAM" id="SSF53335">
    <property type="entry name" value="S-adenosyl-L-methionine-dependent methyltransferases"/>
    <property type="match status" value="1"/>
</dbReference>
<accession>A0A2H0BEM0</accession>
<evidence type="ECO:0008006" key="3">
    <source>
        <dbReference type="Google" id="ProtNLM"/>
    </source>
</evidence>
<dbReference type="InterPro" id="IPR029063">
    <property type="entry name" value="SAM-dependent_MTases_sf"/>
</dbReference>
<protein>
    <recommendedName>
        <fullName evidence="3">SAM-dependent methyltransferase</fullName>
    </recommendedName>
</protein>
<dbReference type="Proteomes" id="UP000228495">
    <property type="component" value="Unassembled WGS sequence"/>
</dbReference>
<reference evidence="1 2" key="1">
    <citation type="submission" date="2017-09" db="EMBL/GenBank/DDBJ databases">
        <title>Depth-based differentiation of microbial function through sediment-hosted aquifers and enrichment of novel symbionts in the deep terrestrial subsurface.</title>
        <authorList>
            <person name="Probst A.J."/>
            <person name="Ladd B."/>
            <person name="Jarett J.K."/>
            <person name="Geller-Mcgrath D.E."/>
            <person name="Sieber C.M."/>
            <person name="Emerson J.B."/>
            <person name="Anantharaman K."/>
            <person name="Thomas B.C."/>
            <person name="Malmstrom R."/>
            <person name="Stieglmeier M."/>
            <person name="Klingl A."/>
            <person name="Woyke T."/>
            <person name="Ryan C.M."/>
            <person name="Banfield J.F."/>
        </authorList>
    </citation>
    <scope>NUCLEOTIDE SEQUENCE [LARGE SCALE GENOMIC DNA]</scope>
    <source>
        <strain evidence="1">CG22_combo_CG10-13_8_21_14_all_39_12</strain>
    </source>
</reference>
<organism evidence="1 2">
    <name type="scientific">candidate division WWE3 bacterium CG22_combo_CG10-13_8_21_14_all_39_12</name>
    <dbReference type="NCBI Taxonomy" id="1975094"/>
    <lineage>
        <taxon>Bacteria</taxon>
        <taxon>Katanobacteria</taxon>
    </lineage>
</organism>
<sequence>MSNHPSSFRDPSGFMFSVEGTFYRCVNKRYAVEYDKLMSSGLYKELVNRNLIISHVEVSMEDVYSEQYKILKPEQLEFITYPYEWSFSQLKDAALTTLTIQKIAMGYGMSLKDASAFNIQFHKGKPVFIDTLSFEVLKQEPWVAYKQFCQHFFGPLLLMRHIDPTINKITSNYIDGVPLSIISKMLPPSTKFSMGILMHIHLHAKSQTKYASAQGDDIQGIKEKTSKKMDTNQLRGLIESLISAISEVTLNKVTTEWGDYYSFHNYSKDGFEHKKQIISEYMIQLQPQKVLDIGGNIGEFSKAVVDIASLVINTDIDPLAVEKNYQYIKKSKLEKMITLVNDITNPPPGIGVMNRERDSFIDRVKGVDVVMALAIIHHLSISNNIPLEDTAKMFSALSGTLVIEFVPKTDGKVMHLLETREDIFPLYTVQGFEKAYTKYFTIEQKTPVFESERIMYLMKRL</sequence>
<evidence type="ECO:0000313" key="2">
    <source>
        <dbReference type="Proteomes" id="UP000228495"/>
    </source>
</evidence>
<comment type="caution">
    <text evidence="1">The sequence shown here is derived from an EMBL/GenBank/DDBJ whole genome shotgun (WGS) entry which is preliminary data.</text>
</comment>